<organism evidence="1 2">
    <name type="scientific">Lecanicillium saksenae</name>
    <dbReference type="NCBI Taxonomy" id="468837"/>
    <lineage>
        <taxon>Eukaryota</taxon>
        <taxon>Fungi</taxon>
        <taxon>Dikarya</taxon>
        <taxon>Ascomycota</taxon>
        <taxon>Pezizomycotina</taxon>
        <taxon>Sordariomycetes</taxon>
        <taxon>Hypocreomycetidae</taxon>
        <taxon>Hypocreales</taxon>
        <taxon>Cordycipitaceae</taxon>
        <taxon>Lecanicillium</taxon>
    </lineage>
</organism>
<comment type="caution">
    <text evidence="1">The sequence shown here is derived from an EMBL/GenBank/DDBJ whole genome shotgun (WGS) entry which is preliminary data.</text>
</comment>
<dbReference type="Proteomes" id="UP001148737">
    <property type="component" value="Unassembled WGS sequence"/>
</dbReference>
<sequence length="260" mass="29279">MPKSAKARTGERKRSFVDDGGDDQHESEIQSRNLQTTLHLENQERAYVAASRRTDRNLEARYQSALMASEVHKKCTGRSLRIIYKIVEDEEMYEEEDQGLPESWQLSHNSYRGRTLSQTDAYIAALIARISGMQNYFEHNNALFAYPLLNNAARAGPPPAMPSHNHQLRQHSSQLSTATLPTTLQASQNLNLKPNQNLPRASDPAPICFRNRRLLRANSNAHTSLQVTLPLVIYPQKAQITCLNTVRMPTFPAQSLSISG</sequence>
<protein>
    <submittedName>
        <fullName evidence="1">Uncharacterized protein</fullName>
    </submittedName>
</protein>
<accession>A0ACC1QZH5</accession>
<gene>
    <name evidence="1" type="ORF">NLG97_g3442</name>
</gene>
<name>A0ACC1QZH5_9HYPO</name>
<reference evidence="1" key="1">
    <citation type="submission" date="2022-07" db="EMBL/GenBank/DDBJ databases">
        <title>Genome Sequence of Lecanicillium saksenae.</title>
        <authorList>
            <person name="Buettner E."/>
        </authorList>
    </citation>
    <scope>NUCLEOTIDE SEQUENCE</scope>
    <source>
        <strain evidence="1">VT-O1</strain>
    </source>
</reference>
<keyword evidence="2" id="KW-1185">Reference proteome</keyword>
<evidence type="ECO:0000313" key="1">
    <source>
        <dbReference type="EMBL" id="KAJ3495372.1"/>
    </source>
</evidence>
<dbReference type="EMBL" id="JANAKD010000289">
    <property type="protein sequence ID" value="KAJ3495372.1"/>
    <property type="molecule type" value="Genomic_DNA"/>
</dbReference>
<proteinExistence type="predicted"/>
<evidence type="ECO:0000313" key="2">
    <source>
        <dbReference type="Proteomes" id="UP001148737"/>
    </source>
</evidence>